<dbReference type="InterPro" id="IPR037185">
    <property type="entry name" value="EmrE-like"/>
</dbReference>
<feature type="transmembrane region" description="Helical" evidence="6">
    <location>
        <begin position="158"/>
        <end position="178"/>
    </location>
</feature>
<feature type="transmembrane region" description="Helical" evidence="6">
    <location>
        <begin position="104"/>
        <end position="124"/>
    </location>
</feature>
<dbReference type="InterPro" id="IPR000620">
    <property type="entry name" value="EamA_dom"/>
</dbReference>
<evidence type="ECO:0000256" key="1">
    <source>
        <dbReference type="ARBA" id="ARBA00004651"/>
    </source>
</evidence>
<dbReference type="Proteomes" id="UP001243009">
    <property type="component" value="Unassembled WGS sequence"/>
</dbReference>
<keyword evidence="5 6" id="KW-0472">Membrane</keyword>
<evidence type="ECO:0000256" key="6">
    <source>
        <dbReference type="SAM" id="Phobius"/>
    </source>
</evidence>
<evidence type="ECO:0000256" key="5">
    <source>
        <dbReference type="ARBA" id="ARBA00023136"/>
    </source>
</evidence>
<evidence type="ECO:0000313" key="9">
    <source>
        <dbReference type="Proteomes" id="UP001243009"/>
    </source>
</evidence>
<organism evidence="8 9">
    <name type="scientific">Paracraurococcus lichenis</name>
    <dbReference type="NCBI Taxonomy" id="3064888"/>
    <lineage>
        <taxon>Bacteria</taxon>
        <taxon>Pseudomonadati</taxon>
        <taxon>Pseudomonadota</taxon>
        <taxon>Alphaproteobacteria</taxon>
        <taxon>Acetobacterales</taxon>
        <taxon>Roseomonadaceae</taxon>
        <taxon>Paracraurococcus</taxon>
    </lineage>
</organism>
<dbReference type="SUPFAM" id="SSF103481">
    <property type="entry name" value="Multidrug resistance efflux transporter EmrE"/>
    <property type="match status" value="2"/>
</dbReference>
<keyword evidence="2" id="KW-1003">Cell membrane</keyword>
<dbReference type="PANTHER" id="PTHR42920">
    <property type="entry name" value="OS03G0707200 PROTEIN-RELATED"/>
    <property type="match status" value="1"/>
</dbReference>
<name>A0ABT9E5D1_9PROT</name>
<dbReference type="EMBL" id="JAUTWS010000028">
    <property type="protein sequence ID" value="MDO9711381.1"/>
    <property type="molecule type" value="Genomic_DNA"/>
</dbReference>
<protein>
    <submittedName>
        <fullName evidence="8">DMT family transporter</fullName>
    </submittedName>
</protein>
<dbReference type="PANTHER" id="PTHR42920:SF5">
    <property type="entry name" value="EAMA DOMAIN-CONTAINING PROTEIN"/>
    <property type="match status" value="1"/>
</dbReference>
<sequence length="301" mass="30891">MPSRIRGRRRLLIAYLQLALSMALVGANVGVGKLLAEALPVPLILLLRCLLACLVLWPLARALEGRVRLGRGMRWNLALQALFGTALYNAALLAGLRLTTALEAGLVLATLPAVVALGSALWLRERLSPRLWAAAVLAAGGMAAITLARLGGEAHGSLAGNALVFLGVCGEAVYVLLAKRIAGRAPVVTASAWMQAFSAAMLLPLALPGLGAVVALAEPALAGLLAFHGLTASVLCLLLWYAGLRKVPAGVAGVFTGFLPAAAAVTAVAVLGERFTVTHAVGFALMAGSLLLATWPKARGG</sequence>
<keyword evidence="4 6" id="KW-1133">Transmembrane helix</keyword>
<evidence type="ECO:0000256" key="2">
    <source>
        <dbReference type="ARBA" id="ARBA00022475"/>
    </source>
</evidence>
<feature type="transmembrane region" description="Helical" evidence="6">
    <location>
        <begin position="190"/>
        <end position="214"/>
    </location>
</feature>
<feature type="transmembrane region" description="Helical" evidence="6">
    <location>
        <begin position="277"/>
        <end position="295"/>
    </location>
</feature>
<reference evidence="8 9" key="1">
    <citation type="submission" date="2023-08" db="EMBL/GenBank/DDBJ databases">
        <title>The draft genome sequence of Paracraurococcus sp. LOR1-02.</title>
        <authorList>
            <person name="Kingkaew E."/>
            <person name="Tanasupawat S."/>
        </authorList>
    </citation>
    <scope>NUCLEOTIDE SEQUENCE [LARGE SCALE GENOMIC DNA]</scope>
    <source>
        <strain evidence="8 9">LOR1-02</strain>
    </source>
</reference>
<gene>
    <name evidence="8" type="ORF">Q7A36_23735</name>
</gene>
<feature type="transmembrane region" description="Helical" evidence="6">
    <location>
        <begin position="220"/>
        <end position="242"/>
    </location>
</feature>
<proteinExistence type="predicted"/>
<comment type="subcellular location">
    <subcellularLocation>
        <location evidence="1">Cell membrane</location>
        <topology evidence="1">Multi-pass membrane protein</topology>
    </subcellularLocation>
</comment>
<dbReference type="Pfam" id="PF00892">
    <property type="entry name" value="EamA"/>
    <property type="match status" value="2"/>
</dbReference>
<dbReference type="RefSeq" id="WP_305106240.1">
    <property type="nucleotide sequence ID" value="NZ_JAUTWS010000028.1"/>
</dbReference>
<evidence type="ECO:0000256" key="3">
    <source>
        <dbReference type="ARBA" id="ARBA00022692"/>
    </source>
</evidence>
<feature type="transmembrane region" description="Helical" evidence="6">
    <location>
        <begin position="131"/>
        <end position="152"/>
    </location>
</feature>
<evidence type="ECO:0000313" key="8">
    <source>
        <dbReference type="EMBL" id="MDO9711381.1"/>
    </source>
</evidence>
<feature type="domain" description="EamA" evidence="7">
    <location>
        <begin position="13"/>
        <end position="146"/>
    </location>
</feature>
<feature type="transmembrane region" description="Helical" evidence="6">
    <location>
        <begin position="75"/>
        <end position="98"/>
    </location>
</feature>
<evidence type="ECO:0000259" key="7">
    <source>
        <dbReference type="Pfam" id="PF00892"/>
    </source>
</evidence>
<keyword evidence="3 6" id="KW-0812">Transmembrane</keyword>
<feature type="domain" description="EamA" evidence="7">
    <location>
        <begin position="160"/>
        <end position="294"/>
    </location>
</feature>
<evidence type="ECO:0000256" key="4">
    <source>
        <dbReference type="ARBA" id="ARBA00022989"/>
    </source>
</evidence>
<keyword evidence="9" id="KW-1185">Reference proteome</keyword>
<accession>A0ABT9E5D1</accession>
<feature type="transmembrane region" description="Helical" evidence="6">
    <location>
        <begin position="43"/>
        <end position="63"/>
    </location>
</feature>
<comment type="caution">
    <text evidence="8">The sequence shown here is derived from an EMBL/GenBank/DDBJ whole genome shotgun (WGS) entry which is preliminary data.</text>
</comment>
<dbReference type="InterPro" id="IPR051258">
    <property type="entry name" value="Diverse_Substrate_Transporter"/>
</dbReference>
<feature type="transmembrane region" description="Helical" evidence="6">
    <location>
        <begin position="249"/>
        <end position="271"/>
    </location>
</feature>